<sequence>MVAFLSLLLLAFAVSLDSLGVGFTYGLRKIRFPWWSLAVVTMLSASTILLAMGLGHLLIQLFSPEAAKRVGAVILILVGIWAVYQMFSRKSDNTDEPKNVSPLEPPAGTETEWSANPSPGSGATVSYVFQLELKKVGLVIQILKTPSIADMDRSGSISSSEAIVLGIALSMDGFGAGIGASLVGYPPVLTATTISLMSLLFIGLGLKIGHIYAETPFVRKLAILPGILLIMIGISKLFS</sequence>
<gene>
    <name evidence="7" type="primary">ytaF</name>
    <name evidence="7" type="ORF">skT53_30190</name>
</gene>
<reference evidence="7 8" key="1">
    <citation type="submission" date="2020-08" db="EMBL/GenBank/DDBJ databases">
        <title>Complete Genome Sequence of Effusibacillus dendaii Strain skT53, Isolated from Farmland soil.</title>
        <authorList>
            <person name="Konishi T."/>
            <person name="Kawasaki H."/>
        </authorList>
    </citation>
    <scope>NUCLEOTIDE SEQUENCE [LARGE SCALE GENOMIC DNA]</scope>
    <source>
        <strain evidence="8">skT53</strain>
    </source>
</reference>
<evidence type="ECO:0000313" key="7">
    <source>
        <dbReference type="EMBL" id="BCJ88034.1"/>
    </source>
</evidence>
<dbReference type="PANTHER" id="PTHR35529">
    <property type="entry name" value="MANGANESE EFFLUX PUMP MNTP-RELATED"/>
    <property type="match status" value="1"/>
</dbReference>
<dbReference type="KEGG" id="eff:skT53_30190"/>
<feature type="region of interest" description="Disordered" evidence="5">
    <location>
        <begin position="91"/>
        <end position="119"/>
    </location>
</feature>
<evidence type="ECO:0000256" key="6">
    <source>
        <dbReference type="SAM" id="Phobius"/>
    </source>
</evidence>
<keyword evidence="4 6" id="KW-0472">Membrane</keyword>
<dbReference type="EMBL" id="AP023366">
    <property type="protein sequence ID" value="BCJ88034.1"/>
    <property type="molecule type" value="Genomic_DNA"/>
</dbReference>
<keyword evidence="8" id="KW-1185">Reference proteome</keyword>
<evidence type="ECO:0000256" key="5">
    <source>
        <dbReference type="SAM" id="MobiDB-lite"/>
    </source>
</evidence>
<dbReference type="AlphaFoldDB" id="A0A7I8DD48"/>
<evidence type="ECO:0000256" key="4">
    <source>
        <dbReference type="ARBA" id="ARBA00023136"/>
    </source>
</evidence>
<evidence type="ECO:0000256" key="2">
    <source>
        <dbReference type="ARBA" id="ARBA00022692"/>
    </source>
</evidence>
<dbReference type="InterPro" id="IPR003810">
    <property type="entry name" value="Mntp/YtaF"/>
</dbReference>
<feature type="transmembrane region" description="Helical" evidence="6">
    <location>
        <begin position="221"/>
        <end position="238"/>
    </location>
</feature>
<feature type="transmembrane region" description="Helical" evidence="6">
    <location>
        <begin position="70"/>
        <end position="87"/>
    </location>
</feature>
<protein>
    <submittedName>
        <fullName evidence="7">Sporulation membrane protein YtaF</fullName>
    </submittedName>
</protein>
<dbReference type="Proteomes" id="UP000593802">
    <property type="component" value="Chromosome"/>
</dbReference>
<keyword evidence="2 6" id="KW-0812">Transmembrane</keyword>
<keyword evidence="3 6" id="KW-1133">Transmembrane helix</keyword>
<dbReference type="RefSeq" id="WP_200758664.1">
    <property type="nucleotide sequence ID" value="NZ_AP023366.1"/>
</dbReference>
<evidence type="ECO:0000313" key="8">
    <source>
        <dbReference type="Proteomes" id="UP000593802"/>
    </source>
</evidence>
<organism evidence="7 8">
    <name type="scientific">Effusibacillus dendaii</name>
    <dbReference type="NCBI Taxonomy" id="2743772"/>
    <lineage>
        <taxon>Bacteria</taxon>
        <taxon>Bacillati</taxon>
        <taxon>Bacillota</taxon>
        <taxon>Bacilli</taxon>
        <taxon>Bacillales</taxon>
        <taxon>Alicyclobacillaceae</taxon>
        <taxon>Effusibacillus</taxon>
    </lineage>
</organism>
<feature type="transmembrane region" description="Helical" evidence="6">
    <location>
        <begin position="188"/>
        <end position="209"/>
    </location>
</feature>
<dbReference type="PANTHER" id="PTHR35529:SF2">
    <property type="entry name" value="SPORULATION PROTEIN YTAF-RELATED"/>
    <property type="match status" value="1"/>
</dbReference>
<keyword evidence="1" id="KW-1003">Cell membrane</keyword>
<dbReference type="Pfam" id="PF02659">
    <property type="entry name" value="Mntp"/>
    <property type="match status" value="2"/>
</dbReference>
<name>A0A7I8DD48_9BACL</name>
<accession>A0A7I8DD48</accession>
<evidence type="ECO:0000256" key="1">
    <source>
        <dbReference type="ARBA" id="ARBA00022475"/>
    </source>
</evidence>
<proteinExistence type="predicted"/>
<feature type="transmembrane region" description="Helical" evidence="6">
    <location>
        <begin position="32"/>
        <end position="58"/>
    </location>
</feature>
<evidence type="ECO:0000256" key="3">
    <source>
        <dbReference type="ARBA" id="ARBA00022989"/>
    </source>
</evidence>